<protein>
    <recommendedName>
        <fullName evidence="3">Prolyl 4-hydroxylase alpha subunit Fe(2+) 2OG dioxygenase domain-containing protein</fullName>
    </recommendedName>
</protein>
<dbReference type="KEGG" id="bac:BamMC406_5691"/>
<proteinExistence type="predicted"/>
<sequence>MTEYAATILGFRCAAETGRLGLKEAVDMIGSRRAVAVLLDVVPPDRLDDWWSDPAFPEPVPHRNLPSAVNTGIAIGPTQRATGPDLVAALIDYLSYGGKYNGKLSGTRFVTLLKNELDADAIRIGEWGELPLASKREFAPKDGTYSIPPHCDAIQFARDRSLWPLADYQMDCDQVSVFLNAGDSPEGTQLVLWDDRPADIAALDDMMREFNETGTVARLDGVPSVVVNGRPGQLYVLNTRVVHAVRQCTARRKTLGAFLVHRDGKWHMFQ</sequence>
<evidence type="ECO:0000313" key="1">
    <source>
        <dbReference type="EMBL" id="ACB68134.1"/>
    </source>
</evidence>
<dbReference type="HOGENOM" id="CLU_1033174_0_0_4"/>
<accession>B1Z5T8</accession>
<dbReference type="RefSeq" id="WP_012372065.1">
    <property type="nucleotide sequence ID" value="NC_010557.1"/>
</dbReference>
<evidence type="ECO:0000313" key="2">
    <source>
        <dbReference type="Proteomes" id="UP000001680"/>
    </source>
</evidence>
<evidence type="ECO:0008006" key="3">
    <source>
        <dbReference type="Google" id="ProtNLM"/>
    </source>
</evidence>
<dbReference type="Proteomes" id="UP000001680">
    <property type="component" value="Chromosome 3"/>
</dbReference>
<dbReference type="EMBL" id="CP001027">
    <property type="protein sequence ID" value="ACB68134.1"/>
    <property type="molecule type" value="Genomic_DNA"/>
</dbReference>
<organism evidence="1 2">
    <name type="scientific">Burkholderia ambifaria (strain MC40-6)</name>
    <dbReference type="NCBI Taxonomy" id="398577"/>
    <lineage>
        <taxon>Bacteria</taxon>
        <taxon>Pseudomonadati</taxon>
        <taxon>Pseudomonadota</taxon>
        <taxon>Betaproteobacteria</taxon>
        <taxon>Burkholderiales</taxon>
        <taxon>Burkholderiaceae</taxon>
        <taxon>Burkholderia</taxon>
        <taxon>Burkholderia cepacia complex</taxon>
    </lineage>
</organism>
<dbReference type="OrthoDB" id="8993045at2"/>
<name>B1Z5T8_BURA4</name>
<dbReference type="Gene3D" id="2.60.120.620">
    <property type="entry name" value="q2cbj1_9rhob like domain"/>
    <property type="match status" value="1"/>
</dbReference>
<gene>
    <name evidence="1" type="ordered locus">BamMC406_5691</name>
</gene>
<reference evidence="2" key="1">
    <citation type="submission" date="2008-04" db="EMBL/GenBank/DDBJ databases">
        <title>Complete sequence of chromosome 3 of Burkholderia ambifaria MC40-6.</title>
        <authorList>
            <person name="Copeland A."/>
            <person name="Lucas S."/>
            <person name="Lapidus A."/>
            <person name="Glavina del Rio T."/>
            <person name="Dalin E."/>
            <person name="Tice H."/>
            <person name="Pitluck S."/>
            <person name="Chain P."/>
            <person name="Malfatti S."/>
            <person name="Shin M."/>
            <person name="Vergez L."/>
            <person name="Lang D."/>
            <person name="Schmutz J."/>
            <person name="Larimer F."/>
            <person name="Land M."/>
            <person name="Hauser L."/>
            <person name="Kyrpides N."/>
            <person name="Lykidis A."/>
            <person name="Ramette A."/>
            <person name="Konstantinidis K."/>
            <person name="Tiedje J."/>
            <person name="Richardson P."/>
        </authorList>
    </citation>
    <scope>NUCLEOTIDE SEQUENCE [LARGE SCALE GENOMIC DNA]</scope>
    <source>
        <strain evidence="2">MC40-6</strain>
    </source>
</reference>
<dbReference type="AlphaFoldDB" id="B1Z5T8"/>